<keyword evidence="3" id="KW-1185">Reference proteome</keyword>
<dbReference type="EMBL" id="SMFQ01000004">
    <property type="protein sequence ID" value="TCJ85142.1"/>
    <property type="molecule type" value="Genomic_DNA"/>
</dbReference>
<feature type="transmembrane region" description="Helical" evidence="1">
    <location>
        <begin position="21"/>
        <end position="43"/>
    </location>
</feature>
<evidence type="ECO:0008006" key="4">
    <source>
        <dbReference type="Google" id="ProtNLM"/>
    </source>
</evidence>
<proteinExistence type="predicted"/>
<dbReference type="RefSeq" id="WP_131906848.1">
    <property type="nucleotide sequence ID" value="NZ_BAAAFU010000001.1"/>
</dbReference>
<organism evidence="2 3">
    <name type="scientific">Cocleimonas flava</name>
    <dbReference type="NCBI Taxonomy" id="634765"/>
    <lineage>
        <taxon>Bacteria</taxon>
        <taxon>Pseudomonadati</taxon>
        <taxon>Pseudomonadota</taxon>
        <taxon>Gammaproteobacteria</taxon>
        <taxon>Thiotrichales</taxon>
        <taxon>Thiotrichaceae</taxon>
        <taxon>Cocleimonas</taxon>
    </lineage>
</organism>
<keyword evidence="1" id="KW-0472">Membrane</keyword>
<name>A0A4R1EYJ5_9GAMM</name>
<evidence type="ECO:0000313" key="3">
    <source>
        <dbReference type="Proteomes" id="UP000294887"/>
    </source>
</evidence>
<comment type="caution">
    <text evidence="2">The sequence shown here is derived from an EMBL/GenBank/DDBJ whole genome shotgun (WGS) entry which is preliminary data.</text>
</comment>
<dbReference type="AlphaFoldDB" id="A0A4R1EYJ5"/>
<accession>A0A4R1EYJ5</accession>
<dbReference type="OrthoDB" id="6400854at2"/>
<sequence>MEILGSDIPLKDNLLFSLKRYRVWWAILIVTIIFDYLTTLYFVSKLSSDAEANNVVAWLIDNLGLYIGVFIGKFLQLIAVVLIVSLSKKVGNLFLLIIIVLNCWAVVMNTIPNY</sequence>
<evidence type="ECO:0000313" key="2">
    <source>
        <dbReference type="EMBL" id="TCJ85142.1"/>
    </source>
</evidence>
<evidence type="ECO:0000256" key="1">
    <source>
        <dbReference type="SAM" id="Phobius"/>
    </source>
</evidence>
<feature type="transmembrane region" description="Helical" evidence="1">
    <location>
        <begin position="93"/>
        <end position="111"/>
    </location>
</feature>
<dbReference type="Proteomes" id="UP000294887">
    <property type="component" value="Unassembled WGS sequence"/>
</dbReference>
<keyword evidence="1" id="KW-0812">Transmembrane</keyword>
<gene>
    <name evidence="2" type="ORF">EV695_3108</name>
</gene>
<keyword evidence="1" id="KW-1133">Transmembrane helix</keyword>
<reference evidence="2 3" key="1">
    <citation type="submission" date="2019-03" db="EMBL/GenBank/DDBJ databases">
        <title>Genomic Encyclopedia of Type Strains, Phase IV (KMG-IV): sequencing the most valuable type-strain genomes for metagenomic binning, comparative biology and taxonomic classification.</title>
        <authorList>
            <person name="Goeker M."/>
        </authorList>
    </citation>
    <scope>NUCLEOTIDE SEQUENCE [LARGE SCALE GENOMIC DNA]</scope>
    <source>
        <strain evidence="2 3">DSM 24830</strain>
    </source>
</reference>
<feature type="transmembrane region" description="Helical" evidence="1">
    <location>
        <begin position="63"/>
        <end position="86"/>
    </location>
</feature>
<protein>
    <recommendedName>
        <fullName evidence="4">DUF5658 domain-containing protein</fullName>
    </recommendedName>
</protein>